<reference evidence="3" key="1">
    <citation type="submission" date="2019-11" db="EMBL/GenBank/DDBJ databases">
        <authorList>
            <person name="Feng L."/>
        </authorList>
    </citation>
    <scope>NUCLEOTIDE SEQUENCE</scope>
    <source>
        <strain evidence="3">ChathewayiLFYP18</strain>
    </source>
</reference>
<dbReference type="Gene3D" id="3.40.710.10">
    <property type="entry name" value="DD-peptidase/beta-lactamase superfamily"/>
    <property type="match status" value="1"/>
</dbReference>
<protein>
    <submittedName>
        <fullName evidence="3">D-alanyl-D-alanine carboxypeptidase DacB</fullName>
        <ecNumber evidence="3">3.4.16.4</ecNumber>
    </submittedName>
</protein>
<dbReference type="RefSeq" id="WP_156832258.1">
    <property type="nucleotide sequence ID" value="NZ_CACRUH010000011.1"/>
</dbReference>
<keyword evidence="1" id="KW-0472">Membrane</keyword>
<feature type="domain" description="Peptidase S11 D-alanyl-D-alanine carboxypeptidase A N-terminal" evidence="2">
    <location>
        <begin position="1"/>
        <end position="88"/>
    </location>
</feature>
<sequence length="297" mass="32654">MALIARAALNYSEIVEIMGTRVYKIPPSQKAPEGQTISPGHKMLKKNDAAYDSRVFGGKTGFTSLAGNTLVTYAKKDDMTLIAVILNGHQTHYTDTKKLLDFGFSRFQSMKLTDYEGSLVPENHLTYSDSNTDQSLLLLNQNSRIVLPKEADLSAVVPIVSYDETPLTPSGTVVTVNYLYGERTVGHAWISPNPAVRSRLTRSAVPEGLSDQAAPGGRFRMNLSRGWLLAAGAAAALAAVVCGILFFLKRQKIREARVAAVRKHRREQWMQESGCSAEEFEALLAKRKGSSGKKRRH</sequence>
<gene>
    <name evidence="3" type="primary">dacB_6</name>
    <name evidence="3" type="ORF">CHLFYP18_05427</name>
</gene>
<dbReference type="InterPro" id="IPR012338">
    <property type="entry name" value="Beta-lactam/transpept-like"/>
</dbReference>
<accession>A0A6N2Z4Q4</accession>
<proteinExistence type="predicted"/>
<keyword evidence="3" id="KW-0121">Carboxypeptidase</keyword>
<evidence type="ECO:0000313" key="3">
    <source>
        <dbReference type="EMBL" id="VYT73026.1"/>
    </source>
</evidence>
<dbReference type="InterPro" id="IPR001967">
    <property type="entry name" value="Peptidase_S11_N"/>
</dbReference>
<dbReference type="EMBL" id="CACRUH010000011">
    <property type="protein sequence ID" value="VYT73026.1"/>
    <property type="molecule type" value="Genomic_DNA"/>
</dbReference>
<dbReference type="GO" id="GO:0006508">
    <property type="term" value="P:proteolysis"/>
    <property type="evidence" value="ECO:0007669"/>
    <property type="project" value="InterPro"/>
</dbReference>
<dbReference type="EC" id="3.4.16.4" evidence="3"/>
<keyword evidence="3" id="KW-0378">Hydrolase</keyword>
<evidence type="ECO:0000256" key="1">
    <source>
        <dbReference type="SAM" id="Phobius"/>
    </source>
</evidence>
<dbReference type="Pfam" id="PF00768">
    <property type="entry name" value="Peptidase_S11"/>
    <property type="match status" value="1"/>
</dbReference>
<dbReference type="AlphaFoldDB" id="A0A6N2Z4Q4"/>
<dbReference type="GO" id="GO:0009002">
    <property type="term" value="F:serine-type D-Ala-D-Ala carboxypeptidase activity"/>
    <property type="evidence" value="ECO:0007669"/>
    <property type="project" value="UniProtKB-EC"/>
</dbReference>
<keyword evidence="1" id="KW-0812">Transmembrane</keyword>
<dbReference type="SUPFAM" id="SSF56601">
    <property type="entry name" value="beta-lactamase/transpeptidase-like"/>
    <property type="match status" value="1"/>
</dbReference>
<name>A0A6N2Z4Q4_9FIRM</name>
<keyword evidence="1" id="KW-1133">Transmembrane helix</keyword>
<evidence type="ECO:0000259" key="2">
    <source>
        <dbReference type="Pfam" id="PF00768"/>
    </source>
</evidence>
<organism evidence="3">
    <name type="scientific">Hungatella hathewayi</name>
    <dbReference type="NCBI Taxonomy" id="154046"/>
    <lineage>
        <taxon>Bacteria</taxon>
        <taxon>Bacillati</taxon>
        <taxon>Bacillota</taxon>
        <taxon>Clostridia</taxon>
        <taxon>Lachnospirales</taxon>
        <taxon>Lachnospiraceae</taxon>
        <taxon>Hungatella</taxon>
    </lineage>
</organism>
<feature type="transmembrane region" description="Helical" evidence="1">
    <location>
        <begin position="227"/>
        <end position="248"/>
    </location>
</feature>
<keyword evidence="3" id="KW-0645">Protease</keyword>